<dbReference type="OrthoDB" id="5350192at2759"/>
<feature type="compositionally biased region" description="Low complexity" evidence="1">
    <location>
        <begin position="97"/>
        <end position="135"/>
    </location>
</feature>
<proteinExistence type="predicted"/>
<accession>A0A2T3AVJ1</accession>
<evidence type="ECO:0000313" key="3">
    <source>
        <dbReference type="EMBL" id="PSS12674.1"/>
    </source>
</evidence>
<feature type="compositionally biased region" description="Polar residues" evidence="1">
    <location>
        <begin position="56"/>
        <end position="84"/>
    </location>
</feature>
<dbReference type="Proteomes" id="UP000241818">
    <property type="component" value="Unassembled WGS sequence"/>
</dbReference>
<gene>
    <name evidence="3" type="ORF">M430DRAFT_126411</name>
</gene>
<feature type="region of interest" description="Disordered" evidence="1">
    <location>
        <begin position="55"/>
        <end position="84"/>
    </location>
</feature>
<organism evidence="3 4">
    <name type="scientific">Amorphotheca resinae ATCC 22711</name>
    <dbReference type="NCBI Taxonomy" id="857342"/>
    <lineage>
        <taxon>Eukaryota</taxon>
        <taxon>Fungi</taxon>
        <taxon>Dikarya</taxon>
        <taxon>Ascomycota</taxon>
        <taxon>Pezizomycotina</taxon>
        <taxon>Leotiomycetes</taxon>
        <taxon>Helotiales</taxon>
        <taxon>Amorphothecaceae</taxon>
        <taxon>Amorphotheca</taxon>
    </lineage>
</organism>
<protein>
    <recommendedName>
        <fullName evidence="2">DUF7582 domain-containing protein</fullName>
    </recommendedName>
</protein>
<keyword evidence="4" id="KW-1185">Reference proteome</keyword>
<reference evidence="3 4" key="1">
    <citation type="journal article" date="2018" name="New Phytol.">
        <title>Comparative genomics and transcriptomics depict ericoid mycorrhizal fungi as versatile saprotrophs and plant mutualists.</title>
        <authorList>
            <person name="Martino E."/>
            <person name="Morin E."/>
            <person name="Grelet G.A."/>
            <person name="Kuo A."/>
            <person name="Kohler A."/>
            <person name="Daghino S."/>
            <person name="Barry K.W."/>
            <person name="Cichocki N."/>
            <person name="Clum A."/>
            <person name="Dockter R.B."/>
            <person name="Hainaut M."/>
            <person name="Kuo R.C."/>
            <person name="LaButti K."/>
            <person name="Lindahl B.D."/>
            <person name="Lindquist E.A."/>
            <person name="Lipzen A."/>
            <person name="Khouja H.R."/>
            <person name="Magnuson J."/>
            <person name="Murat C."/>
            <person name="Ohm R.A."/>
            <person name="Singer S.W."/>
            <person name="Spatafora J.W."/>
            <person name="Wang M."/>
            <person name="Veneault-Fourrey C."/>
            <person name="Henrissat B."/>
            <person name="Grigoriev I.V."/>
            <person name="Martin F.M."/>
            <person name="Perotto S."/>
        </authorList>
    </citation>
    <scope>NUCLEOTIDE SEQUENCE [LARGE SCALE GENOMIC DNA]</scope>
    <source>
        <strain evidence="3 4">ATCC 22711</strain>
    </source>
</reference>
<dbReference type="GeneID" id="36570068"/>
<feature type="domain" description="DUF7582" evidence="2">
    <location>
        <begin position="142"/>
        <end position="291"/>
    </location>
</feature>
<feature type="region of interest" description="Disordered" evidence="1">
    <location>
        <begin position="361"/>
        <end position="389"/>
    </location>
</feature>
<evidence type="ECO:0000256" key="1">
    <source>
        <dbReference type="SAM" id="MobiDB-lite"/>
    </source>
</evidence>
<evidence type="ECO:0000313" key="4">
    <source>
        <dbReference type="Proteomes" id="UP000241818"/>
    </source>
</evidence>
<dbReference type="AlphaFoldDB" id="A0A2T3AVJ1"/>
<feature type="compositionally biased region" description="Basic and acidic residues" evidence="1">
    <location>
        <begin position="361"/>
        <end position="376"/>
    </location>
</feature>
<sequence length="420" mass="45766">MSVAKMQISAPLEAGQSLLDSKLLPSHLNTALEYISTKLVQKRLHLSLIVVRRDVQGSSSAPSPRTEPASTPSQSVATSPAKSVFSKSTIHKTLRRVSSLSSLGSPSECSSPSSPSMSTPVSPTGSTCSSSVSGCPSPTLPNPYGISLIHACALTAKAEKILRHYVHKAEKKYSIGTGWLSSHPLTSPILCSRTNDLIRRSLNQNSVVFSSEGLTLFSLDHVYTFKCQLHTYSRTLAQSDLTSAIEELQRLVLAQNGRRITKGYLMRAYDWLGVSLAALVDVNEGYKAVYGGAQRRGGIELQSEERRSPPPLKTNFHPWEIQMLDGMRENPIARRKLVLWSPESAGGTPGAVVDVGESAKGRDRDGLVRADEDRGPHYRGPATPNTWEDVTPVTRGEWLCLMVGESWREARTVPVITCFD</sequence>
<name>A0A2T3AVJ1_AMORE</name>
<dbReference type="RefSeq" id="XP_024718672.1">
    <property type="nucleotide sequence ID" value="XM_024861987.1"/>
</dbReference>
<dbReference type="STRING" id="857342.A0A2T3AVJ1"/>
<evidence type="ECO:0000259" key="2">
    <source>
        <dbReference type="Pfam" id="PF24483"/>
    </source>
</evidence>
<dbReference type="Pfam" id="PF24483">
    <property type="entry name" value="DUF7582"/>
    <property type="match status" value="1"/>
</dbReference>
<dbReference type="InParanoid" id="A0A2T3AVJ1"/>
<dbReference type="EMBL" id="KZ679015">
    <property type="protein sequence ID" value="PSS12674.1"/>
    <property type="molecule type" value="Genomic_DNA"/>
</dbReference>
<feature type="region of interest" description="Disordered" evidence="1">
    <location>
        <begin position="96"/>
        <end position="135"/>
    </location>
</feature>
<dbReference type="InterPro" id="IPR056004">
    <property type="entry name" value="DUF7582"/>
</dbReference>